<dbReference type="Gene3D" id="2.40.50.140">
    <property type="entry name" value="Nucleic acid-binding proteins"/>
    <property type="match status" value="1"/>
</dbReference>
<dbReference type="InterPro" id="IPR003871">
    <property type="entry name" value="RFA1B/D_OB_1st"/>
</dbReference>
<dbReference type="Proteomes" id="UP000836841">
    <property type="component" value="Chromosome 4"/>
</dbReference>
<dbReference type="InterPro" id="IPR012340">
    <property type="entry name" value="NA-bd_OB-fold"/>
</dbReference>
<organism evidence="2 3">
    <name type="scientific">Thlaspi arvense</name>
    <name type="common">Field penny-cress</name>
    <dbReference type="NCBI Taxonomy" id="13288"/>
    <lineage>
        <taxon>Eukaryota</taxon>
        <taxon>Viridiplantae</taxon>
        <taxon>Streptophyta</taxon>
        <taxon>Embryophyta</taxon>
        <taxon>Tracheophyta</taxon>
        <taxon>Spermatophyta</taxon>
        <taxon>Magnoliopsida</taxon>
        <taxon>eudicotyledons</taxon>
        <taxon>Gunneridae</taxon>
        <taxon>Pentapetalae</taxon>
        <taxon>rosids</taxon>
        <taxon>malvids</taxon>
        <taxon>Brassicales</taxon>
        <taxon>Brassicaceae</taxon>
        <taxon>Thlaspideae</taxon>
        <taxon>Thlaspi</taxon>
    </lineage>
</organism>
<reference evidence="2 3" key="1">
    <citation type="submission" date="2022-03" db="EMBL/GenBank/DDBJ databases">
        <authorList>
            <person name="Nunn A."/>
            <person name="Chopra R."/>
            <person name="Nunn A."/>
            <person name="Contreras Garrido A."/>
        </authorList>
    </citation>
    <scope>NUCLEOTIDE SEQUENCE [LARGE SCALE GENOMIC DNA]</scope>
</reference>
<gene>
    <name evidence="2" type="ORF">TAV2_LOCUS14494</name>
</gene>
<dbReference type="CDD" id="cd04480">
    <property type="entry name" value="RPA1_DBD_A_like"/>
    <property type="match status" value="1"/>
</dbReference>
<dbReference type="Pfam" id="PF02721">
    <property type="entry name" value="DUF223"/>
    <property type="match status" value="1"/>
</dbReference>
<feature type="domain" description="Replication protein A 70 kDa DNA-binding subunit B/D first OB fold" evidence="1">
    <location>
        <begin position="1"/>
        <end position="58"/>
    </location>
</feature>
<proteinExistence type="predicted"/>
<dbReference type="EMBL" id="OU466860">
    <property type="protein sequence ID" value="CAH2060647.1"/>
    <property type="molecule type" value="Genomic_DNA"/>
</dbReference>
<name>A0AAU9S947_THLAR</name>
<evidence type="ECO:0000259" key="1">
    <source>
        <dbReference type="Pfam" id="PF02721"/>
    </source>
</evidence>
<accession>A0AAU9S947</accession>
<evidence type="ECO:0000313" key="2">
    <source>
        <dbReference type="EMBL" id="CAH2060647.1"/>
    </source>
</evidence>
<protein>
    <recommendedName>
        <fullName evidence="1">Replication protein A 70 kDa DNA-binding subunit B/D first OB fold domain-containing protein</fullName>
    </recommendedName>
</protein>
<keyword evidence="3" id="KW-1185">Reference proteome</keyword>
<sequence length="116" mass="13240">GTRIHCSIEKQHLKRYEKHLSVGSWKFEEFNVSHSIGQYRTTKHCYQSSFVKETIVSNSVTLSDSYFLDLVRFSHIHEGLQNQSILCEIKSVSNAFDASLVIINSAGTEIEEFLNA</sequence>
<dbReference type="AlphaFoldDB" id="A0AAU9S947"/>
<feature type="non-terminal residue" evidence="2">
    <location>
        <position position="116"/>
    </location>
</feature>
<evidence type="ECO:0000313" key="3">
    <source>
        <dbReference type="Proteomes" id="UP000836841"/>
    </source>
</evidence>